<evidence type="ECO:0000313" key="1">
    <source>
        <dbReference type="EMBL" id="KRX78165.1"/>
    </source>
</evidence>
<name>A0A0V0WR31_9BILA</name>
<reference evidence="1 3" key="1">
    <citation type="submission" date="2015-01" db="EMBL/GenBank/DDBJ databases">
        <title>Evolution of Trichinella species and genotypes.</title>
        <authorList>
            <person name="Korhonen P.K."/>
            <person name="Edoardo P."/>
            <person name="Giuseppe L.R."/>
            <person name="Gasser R.B."/>
        </authorList>
    </citation>
    <scope>NUCLEOTIDE SEQUENCE [LARGE SCALE GENOMIC DNA]</scope>
    <source>
        <strain evidence="1">ISS2496</strain>
    </source>
</reference>
<accession>A0A0V0WR31</accession>
<dbReference type="EMBL" id="JYDQ01005501">
    <property type="protein sequence ID" value="KRX78165.1"/>
    <property type="molecule type" value="Genomic_DNA"/>
</dbReference>
<comment type="caution">
    <text evidence="1">The sequence shown here is derived from an EMBL/GenBank/DDBJ whole genome shotgun (WGS) entry which is preliminary data.</text>
</comment>
<dbReference type="AlphaFoldDB" id="A0A0V0WR31"/>
<evidence type="ECO:0000313" key="3">
    <source>
        <dbReference type="Proteomes" id="UP000054783"/>
    </source>
</evidence>
<proteinExistence type="predicted"/>
<sequence>MILPAAGGGMVPVERCRLSWSEDTAQDTGWLATMDHRTHISSL</sequence>
<gene>
    <name evidence="2" type="ORF">T12_15862</name>
    <name evidence="1" type="ORF">T12_4556</name>
</gene>
<keyword evidence="3" id="KW-1185">Reference proteome</keyword>
<evidence type="ECO:0000313" key="2">
    <source>
        <dbReference type="EMBL" id="KRY02381.1"/>
    </source>
</evidence>
<dbReference type="EMBL" id="JYDQ01003903">
    <property type="protein sequence ID" value="KRY02381.1"/>
    <property type="molecule type" value="Genomic_DNA"/>
</dbReference>
<dbReference type="Proteomes" id="UP000054783">
    <property type="component" value="Unassembled WGS sequence"/>
</dbReference>
<protein>
    <submittedName>
        <fullName evidence="1">Uncharacterized protein</fullName>
    </submittedName>
</protein>
<organism evidence="1 3">
    <name type="scientific">Trichinella patagoniensis</name>
    <dbReference type="NCBI Taxonomy" id="990121"/>
    <lineage>
        <taxon>Eukaryota</taxon>
        <taxon>Metazoa</taxon>
        <taxon>Ecdysozoa</taxon>
        <taxon>Nematoda</taxon>
        <taxon>Enoplea</taxon>
        <taxon>Dorylaimia</taxon>
        <taxon>Trichinellida</taxon>
        <taxon>Trichinellidae</taxon>
        <taxon>Trichinella</taxon>
    </lineage>
</organism>